<evidence type="ECO:0000313" key="6">
    <source>
        <dbReference type="Proteomes" id="UP001204144"/>
    </source>
</evidence>
<dbReference type="InterPro" id="IPR006645">
    <property type="entry name" value="NGN-like_dom"/>
</dbReference>
<proteinExistence type="predicted"/>
<organism evidence="5 6">
    <name type="scientific">Lacihabitans soyangensis</name>
    <dbReference type="NCBI Taxonomy" id="869394"/>
    <lineage>
        <taxon>Bacteria</taxon>
        <taxon>Pseudomonadati</taxon>
        <taxon>Bacteroidota</taxon>
        <taxon>Cytophagia</taxon>
        <taxon>Cytophagales</taxon>
        <taxon>Leadbetterellaceae</taxon>
        <taxon>Lacihabitans</taxon>
    </lineage>
</organism>
<dbReference type="GO" id="GO:0031564">
    <property type="term" value="P:transcription antitermination"/>
    <property type="evidence" value="ECO:0007669"/>
    <property type="project" value="UniProtKB-KW"/>
</dbReference>
<dbReference type="NCBIfam" id="NF033644">
    <property type="entry name" value="antiterm_UpxY"/>
    <property type="match status" value="1"/>
</dbReference>
<dbReference type="Gene3D" id="3.30.70.940">
    <property type="entry name" value="NusG, N-terminal domain"/>
    <property type="match status" value="1"/>
</dbReference>
<feature type="domain" description="NusG-like N-terminal" evidence="4">
    <location>
        <begin position="19"/>
        <end position="116"/>
    </location>
</feature>
<dbReference type="GO" id="GO:0006354">
    <property type="term" value="P:DNA-templated transcription elongation"/>
    <property type="evidence" value="ECO:0007669"/>
    <property type="project" value="InterPro"/>
</dbReference>
<dbReference type="Pfam" id="PF02357">
    <property type="entry name" value="NusG"/>
    <property type="match status" value="1"/>
</dbReference>
<evidence type="ECO:0000313" key="5">
    <source>
        <dbReference type="EMBL" id="MCP9762896.1"/>
    </source>
</evidence>
<dbReference type="AlphaFoldDB" id="A0AAE3H2M0"/>
<dbReference type="InterPro" id="IPR036735">
    <property type="entry name" value="NGN_dom_sf"/>
</dbReference>
<dbReference type="RefSeq" id="WP_255036675.1">
    <property type="nucleotide sequence ID" value="NZ_RJUF01000017.1"/>
</dbReference>
<dbReference type="Proteomes" id="UP001204144">
    <property type="component" value="Unassembled WGS sequence"/>
</dbReference>
<keyword evidence="3" id="KW-0804">Transcription</keyword>
<keyword evidence="6" id="KW-1185">Reference proteome</keyword>
<protein>
    <submittedName>
        <fullName evidence="5">UpxY family transcription antiterminator</fullName>
    </submittedName>
</protein>
<dbReference type="PANTHER" id="PTHR30265:SF4">
    <property type="entry name" value="KOW MOTIF FAMILY PROTEIN, EXPRESSED"/>
    <property type="match status" value="1"/>
</dbReference>
<keyword evidence="2" id="KW-0805">Transcription regulation</keyword>
<evidence type="ECO:0000256" key="3">
    <source>
        <dbReference type="ARBA" id="ARBA00023163"/>
    </source>
</evidence>
<keyword evidence="1" id="KW-0889">Transcription antitermination</keyword>
<sequence>MGTHNSQEVRINEPSENVALSWYVIYTKPRHEKKVADMLLNIGVEAYCPTKLQTKQWSDRKKIVETPLFNSYLFVKLTEATRASVFAVQGVVRYIYWCGKPAIVRDQEIEEIKRWLNDFDHQDIEVNYFKADQKVRILSGSFINQEARIVKQQGNHLVLTLEGLGLVLRTKLSETLLEKAG</sequence>
<dbReference type="InterPro" id="IPR043425">
    <property type="entry name" value="NusG-like"/>
</dbReference>
<dbReference type="PANTHER" id="PTHR30265">
    <property type="entry name" value="RHO-INTERACTING TRANSCRIPTION TERMINATION FACTOR NUSG"/>
    <property type="match status" value="1"/>
</dbReference>
<evidence type="ECO:0000256" key="1">
    <source>
        <dbReference type="ARBA" id="ARBA00022814"/>
    </source>
</evidence>
<dbReference type="SUPFAM" id="SSF82679">
    <property type="entry name" value="N-utilization substance G protein NusG, N-terminal domain"/>
    <property type="match status" value="1"/>
</dbReference>
<name>A0AAE3H2M0_9BACT</name>
<gene>
    <name evidence="5" type="ORF">EGI31_07995</name>
</gene>
<evidence type="ECO:0000259" key="4">
    <source>
        <dbReference type="SMART" id="SM00738"/>
    </source>
</evidence>
<dbReference type="EMBL" id="RJUF01000017">
    <property type="protein sequence ID" value="MCP9762896.1"/>
    <property type="molecule type" value="Genomic_DNA"/>
</dbReference>
<dbReference type="SMART" id="SM00738">
    <property type="entry name" value="NGN"/>
    <property type="match status" value="1"/>
</dbReference>
<accession>A0AAE3H2M0</accession>
<evidence type="ECO:0000256" key="2">
    <source>
        <dbReference type="ARBA" id="ARBA00023015"/>
    </source>
</evidence>
<comment type="caution">
    <text evidence="5">The sequence shown here is derived from an EMBL/GenBank/DDBJ whole genome shotgun (WGS) entry which is preliminary data.</text>
</comment>
<dbReference type="CDD" id="cd09895">
    <property type="entry name" value="NGN_SP_UpxY"/>
    <property type="match status" value="1"/>
</dbReference>
<reference evidence="5 6" key="1">
    <citation type="submission" date="2018-11" db="EMBL/GenBank/DDBJ databases">
        <title>Novel bacteria species description.</title>
        <authorList>
            <person name="Han J.-H."/>
        </authorList>
    </citation>
    <scope>NUCLEOTIDE SEQUENCE [LARGE SCALE GENOMIC DNA]</scope>
    <source>
        <strain evidence="5 6">KCTC23259</strain>
    </source>
</reference>